<dbReference type="GeneID" id="94830982"/>
<name>A0A1J4J1J4_9EUKA</name>
<evidence type="ECO:0000256" key="1">
    <source>
        <dbReference type="PROSITE-ProRule" id="PRU00339"/>
    </source>
</evidence>
<gene>
    <name evidence="3" type="ORF">TRFO_11866</name>
</gene>
<dbReference type="PANTHER" id="PTHR45862">
    <property type="entry name" value="PROTEIN SGT1 HOMOLOG"/>
    <property type="match status" value="1"/>
</dbReference>
<dbReference type="OrthoDB" id="1898560at2759"/>
<dbReference type="InterPro" id="IPR019734">
    <property type="entry name" value="TPR_rpt"/>
</dbReference>
<protein>
    <submittedName>
        <fullName evidence="3">CS domain containing protein</fullName>
    </submittedName>
</protein>
<comment type="caution">
    <text evidence="3">The sequence shown here is derived from an EMBL/GenBank/DDBJ whole genome shotgun (WGS) entry which is preliminary data.</text>
</comment>
<dbReference type="Gene3D" id="2.60.40.790">
    <property type="match status" value="1"/>
</dbReference>
<dbReference type="SMART" id="SM00028">
    <property type="entry name" value="TPR"/>
    <property type="match status" value="1"/>
</dbReference>
<dbReference type="EMBL" id="MLAK01001404">
    <property type="protein sequence ID" value="OHS93430.1"/>
    <property type="molecule type" value="Genomic_DNA"/>
</dbReference>
<keyword evidence="1" id="KW-0802">TPR repeat</keyword>
<dbReference type="VEuPathDB" id="TrichDB:TRFO_11866"/>
<evidence type="ECO:0000313" key="4">
    <source>
        <dbReference type="Proteomes" id="UP000179807"/>
    </source>
</evidence>
<dbReference type="CDD" id="cd06466">
    <property type="entry name" value="p23_CS_SGT1_like"/>
    <property type="match status" value="1"/>
</dbReference>
<dbReference type="Pfam" id="PF13181">
    <property type="entry name" value="TPR_8"/>
    <property type="match status" value="1"/>
</dbReference>
<dbReference type="AlphaFoldDB" id="A0A1J4J1J4"/>
<dbReference type="SUPFAM" id="SSF48452">
    <property type="entry name" value="TPR-like"/>
    <property type="match status" value="1"/>
</dbReference>
<dbReference type="InterPro" id="IPR008978">
    <property type="entry name" value="HSP20-like_chaperone"/>
</dbReference>
<evidence type="ECO:0000313" key="3">
    <source>
        <dbReference type="EMBL" id="OHS93430.1"/>
    </source>
</evidence>
<accession>A0A1J4J1J4</accession>
<dbReference type="InterPro" id="IPR007052">
    <property type="entry name" value="CS_dom"/>
</dbReference>
<organism evidence="3 4">
    <name type="scientific">Tritrichomonas foetus</name>
    <dbReference type="NCBI Taxonomy" id="1144522"/>
    <lineage>
        <taxon>Eukaryota</taxon>
        <taxon>Metamonada</taxon>
        <taxon>Parabasalia</taxon>
        <taxon>Tritrichomonadida</taxon>
        <taxon>Tritrichomonadidae</taxon>
        <taxon>Tritrichomonas</taxon>
    </lineage>
</organism>
<dbReference type="PROSITE" id="PS50005">
    <property type="entry name" value="TPR"/>
    <property type="match status" value="1"/>
</dbReference>
<dbReference type="InterPro" id="IPR011990">
    <property type="entry name" value="TPR-like_helical_dom_sf"/>
</dbReference>
<keyword evidence="4" id="KW-1185">Reference proteome</keyword>
<dbReference type="SUPFAM" id="SSF49764">
    <property type="entry name" value="HSP20-like chaperones"/>
    <property type="match status" value="1"/>
</dbReference>
<proteinExistence type="predicted"/>
<reference evidence="3" key="1">
    <citation type="submission" date="2016-10" db="EMBL/GenBank/DDBJ databases">
        <authorList>
            <person name="Benchimol M."/>
            <person name="Almeida L.G."/>
            <person name="Vasconcelos A.T."/>
            <person name="Perreira-Neves A."/>
            <person name="Rosa I.A."/>
            <person name="Tasca T."/>
            <person name="Bogo M.R."/>
            <person name="de Souza W."/>
        </authorList>
    </citation>
    <scope>NUCLEOTIDE SEQUENCE [LARGE SCALE GENOMIC DNA]</scope>
    <source>
        <strain evidence="3">K</strain>
    </source>
</reference>
<dbReference type="Pfam" id="PF04969">
    <property type="entry name" value="CS"/>
    <property type="match status" value="1"/>
</dbReference>
<feature type="repeat" description="TPR" evidence="1">
    <location>
        <begin position="82"/>
        <end position="115"/>
    </location>
</feature>
<dbReference type="InterPro" id="IPR044563">
    <property type="entry name" value="Sgt1-like"/>
</dbReference>
<evidence type="ECO:0000259" key="2">
    <source>
        <dbReference type="PROSITE" id="PS51203"/>
    </source>
</evidence>
<feature type="domain" description="CS" evidence="2">
    <location>
        <begin position="159"/>
        <end position="246"/>
    </location>
</feature>
<dbReference type="Gene3D" id="1.25.40.10">
    <property type="entry name" value="Tetratricopeptide repeat domain"/>
    <property type="match status" value="1"/>
</dbReference>
<dbReference type="GO" id="GO:0051087">
    <property type="term" value="F:protein-folding chaperone binding"/>
    <property type="evidence" value="ECO:0007669"/>
    <property type="project" value="InterPro"/>
</dbReference>
<dbReference type="RefSeq" id="XP_068346567.1">
    <property type="nucleotide sequence ID" value="XM_068496278.1"/>
</dbReference>
<dbReference type="PROSITE" id="PS51203">
    <property type="entry name" value="CS"/>
    <property type="match status" value="1"/>
</dbReference>
<sequence length="249" mass="28960">MAQAKPNPFSYFSVQWIDKESTILFLTEQHEYEKALELINTISHHLDPRLVVATTKCLIGLHKIPQALEILLAAEKRDWVLPQILLLKGKALFEIKEYNTAKMAFERCLEINPSYEIKRWIQRCNVYLAADNEELSRRVVRYEPQLAQCQEPEPEPEPKPKPRHEWYQSSTHVTMVLYIKDIKESDLNVSFDNDSLDVCINSDGKTKLHIDLAKSIEPNQSSYSVTSKKIEIKMQKAVKGQWSIFEVHH</sequence>
<dbReference type="Proteomes" id="UP000179807">
    <property type="component" value="Unassembled WGS sequence"/>
</dbReference>